<feature type="compositionally biased region" description="Basic and acidic residues" evidence="4">
    <location>
        <begin position="138"/>
        <end position="150"/>
    </location>
</feature>
<dbReference type="Gene3D" id="3.30.379.10">
    <property type="entry name" value="Chitobiase/beta-hexosaminidase domain 2-like"/>
    <property type="match status" value="1"/>
</dbReference>
<evidence type="ECO:0000256" key="4">
    <source>
        <dbReference type="SAM" id="MobiDB-lite"/>
    </source>
</evidence>
<dbReference type="RefSeq" id="WP_204022601.1">
    <property type="nucleotide sequence ID" value="NZ_BOOW01000009.1"/>
</dbReference>
<dbReference type="PANTHER" id="PTHR13170:SF16">
    <property type="entry name" value="PROTEIN O-GLCNACASE"/>
    <property type="match status" value="1"/>
</dbReference>
<keyword evidence="5" id="KW-0732">Signal</keyword>
<feature type="domain" description="GH84" evidence="7">
    <location>
        <begin position="197"/>
        <end position="477"/>
    </location>
</feature>
<keyword evidence="1 3" id="KW-0378">Hydrolase</keyword>
<reference evidence="8" key="1">
    <citation type="submission" date="2021-01" db="EMBL/GenBank/DDBJ databases">
        <title>Whole genome shotgun sequence of Sinosporangium siamense NBRC 109515.</title>
        <authorList>
            <person name="Komaki H."/>
            <person name="Tamura T."/>
        </authorList>
    </citation>
    <scope>NUCLEOTIDE SEQUENCE</scope>
    <source>
        <strain evidence="8">NBRC 109515</strain>
    </source>
</reference>
<dbReference type="InterPro" id="IPR051822">
    <property type="entry name" value="Glycosyl_Hydrolase_84"/>
</dbReference>
<evidence type="ECO:0000256" key="2">
    <source>
        <dbReference type="ARBA" id="ARBA00023295"/>
    </source>
</evidence>
<sequence length="1141" mass="122059">MAPTRFSATVLAATLVASPLFILPAPALADRDRPEVRISPVPQQLDRKGDGFTLPSVVGLVRTTRTDPQAEALVRKVLQDAGVRRVKTTDGTDPRTGVTVWLDGNQGILDRLRVKNADGLKAEGYVLAAGEVDDGDDDDRRHNDHDDDDDRKHIVLDGVDARGTYYAALSFSQIVERGRGGKARVPGVEVRDWPLMRYRGSIEGFYGAPWTHQERLDHLDYLGAHKMNTYEYAPKDDPYHRDKWRDPYPPDKLAQLGELVTRAAKSHVDFTFALSPGLTMCYSSADDVAKLVAKFDSVYALGGRAFTVALDDIDHTRWNCAGDQEKYGAPGGYAAGKAQSDAVNAVQAWAKAKGDVQPIQVVPTEFSGVEDSPYKKGIREQLDPQVVVQWTGVSVVPGTIKKGDAAKAKELYGHEILIWDNYPVNDYAVGRLLLGAYDGREPGLSEHVAGVVSNPMNQASGSKVALYSFADFGWNDKVFEPEASRQRAFHELAGGKQDVVRALTDFADLNTYNGTLHAVQAPLLAPQVAKFWADRQAGRPASLRAVAERLAAAPEIIRRGVADEAFLSEAKAWLDAAELWARAMLKAHDALDAVSAGDGAAGLAVRREVLDLVAKAKAVRDLRWPHSVSFPLVGDGVVDVFVTDALKDLHRWLGVNVERPAVATTFGTTGGNTIDRAIDGDPATYFWSNRSPNAGDTVTVDLRAPRLIGDVAVLMSKADSPEDYIRGGVLEHSADGSAWTEFGTGNTAEVRVTAPAGTRARYVRYRVTEAAVPWLVLREFSVATLDESGTALTVTGTPEGTGLPAAVDGDLDTSWAASAAPAEGDALQVAFSTPRIVDRVAVVGTGRADVQVRASGEWRSIGALAGPYTELDMADASIDAVRLVWTAGSEAPRIAEVVPHYGDGKPAGVSVEPAALDTVAGRATTVKANVVTNRAAPVSGAVSVIAPEGWTVPAAQQVTVPRGGGLVLPVEFTAPRVGKGTVKVVFTPAGGDEAVSAEVAVSVHRPVAPGNIALNRPASASSVEEDLPHLSAKFAFDGDKGATRWSSVRSDDQWIQVELAQATDVGKVTLHWESAYGADYRVELSTDGVTWTPAAEVVDGDGGTDEIYLEANSSRFVRVQGVRRATGFGYSLWEMEVHAAS</sequence>
<comment type="caution">
    <text evidence="8">The sequence shown here is derived from an EMBL/GenBank/DDBJ whole genome shotgun (WGS) entry which is preliminary data.</text>
</comment>
<proteinExistence type="inferred from homology"/>
<dbReference type="InterPro" id="IPR017853">
    <property type="entry name" value="GH"/>
</dbReference>
<feature type="chain" id="PRO_5037839813" description="Hyaluronoglucosaminidase" evidence="5">
    <location>
        <begin position="30"/>
        <end position="1141"/>
    </location>
</feature>
<dbReference type="InterPro" id="IPR008979">
    <property type="entry name" value="Galactose-bd-like_sf"/>
</dbReference>
<dbReference type="SUPFAM" id="SSF51445">
    <property type="entry name" value="(Trans)glycosidases"/>
    <property type="match status" value="1"/>
</dbReference>
<dbReference type="InterPro" id="IPR015882">
    <property type="entry name" value="HEX_bac_N"/>
</dbReference>
<dbReference type="InterPro" id="IPR000421">
    <property type="entry name" value="FA58C"/>
</dbReference>
<keyword evidence="2 3" id="KW-0326">Glycosidase</keyword>
<evidence type="ECO:0000259" key="6">
    <source>
        <dbReference type="PROSITE" id="PS50022"/>
    </source>
</evidence>
<dbReference type="SUPFAM" id="SSF55545">
    <property type="entry name" value="beta-N-acetylhexosaminidase-like domain"/>
    <property type="match status" value="1"/>
</dbReference>
<evidence type="ECO:0000259" key="7">
    <source>
        <dbReference type="PROSITE" id="PS52009"/>
    </source>
</evidence>
<dbReference type="GO" id="GO:1901135">
    <property type="term" value="P:carbohydrate derivative metabolic process"/>
    <property type="evidence" value="ECO:0007669"/>
    <property type="project" value="UniProtKB-ARBA"/>
</dbReference>
<feature type="domain" description="F5/8 type C" evidence="6">
    <location>
        <begin position="643"/>
        <end position="785"/>
    </location>
</feature>
<dbReference type="PROSITE" id="PS50022">
    <property type="entry name" value="FA58C_3"/>
    <property type="match status" value="2"/>
</dbReference>
<dbReference type="Pfam" id="PF02838">
    <property type="entry name" value="Glyco_hydro_20b"/>
    <property type="match status" value="1"/>
</dbReference>
<evidence type="ECO:0000256" key="3">
    <source>
        <dbReference type="PROSITE-ProRule" id="PRU01353"/>
    </source>
</evidence>
<dbReference type="Pfam" id="PF00754">
    <property type="entry name" value="F5_F8_type_C"/>
    <property type="match status" value="2"/>
</dbReference>
<dbReference type="Gene3D" id="1.20.58.460">
    <property type="entry name" value="Hyaluronidase post-catalytic domain-like"/>
    <property type="match status" value="1"/>
</dbReference>
<dbReference type="AlphaFoldDB" id="A0A919RGC0"/>
<dbReference type="PROSITE" id="PS52009">
    <property type="entry name" value="GH84"/>
    <property type="match status" value="1"/>
</dbReference>
<evidence type="ECO:0000256" key="1">
    <source>
        <dbReference type="ARBA" id="ARBA00022801"/>
    </source>
</evidence>
<comment type="similarity">
    <text evidence="3">Belongs to the glycosyl hydrolase 84 family.</text>
</comment>
<evidence type="ECO:0000313" key="9">
    <source>
        <dbReference type="Proteomes" id="UP000606172"/>
    </source>
</evidence>
<evidence type="ECO:0000256" key="5">
    <source>
        <dbReference type="SAM" id="SignalP"/>
    </source>
</evidence>
<feature type="active site" description="Proton donor" evidence="3">
    <location>
        <position position="312"/>
    </location>
</feature>
<dbReference type="SUPFAM" id="SSF49785">
    <property type="entry name" value="Galactose-binding domain-like"/>
    <property type="match status" value="2"/>
</dbReference>
<dbReference type="EMBL" id="BOOW01000009">
    <property type="protein sequence ID" value="GII91299.1"/>
    <property type="molecule type" value="Genomic_DNA"/>
</dbReference>
<organism evidence="8 9">
    <name type="scientific">Sinosporangium siamense</name>
    <dbReference type="NCBI Taxonomy" id="1367973"/>
    <lineage>
        <taxon>Bacteria</taxon>
        <taxon>Bacillati</taxon>
        <taxon>Actinomycetota</taxon>
        <taxon>Actinomycetes</taxon>
        <taxon>Streptosporangiales</taxon>
        <taxon>Streptosporangiaceae</taxon>
        <taxon>Sinosporangium</taxon>
    </lineage>
</organism>
<name>A0A919RGC0_9ACTN</name>
<feature type="signal peptide" evidence="5">
    <location>
        <begin position="1"/>
        <end position="29"/>
    </location>
</feature>
<evidence type="ECO:0000313" key="8">
    <source>
        <dbReference type="EMBL" id="GII91299.1"/>
    </source>
</evidence>
<dbReference type="PANTHER" id="PTHR13170">
    <property type="entry name" value="O-GLCNACASE"/>
    <property type="match status" value="1"/>
</dbReference>
<dbReference type="Gene3D" id="3.20.20.80">
    <property type="entry name" value="Glycosidases"/>
    <property type="match status" value="1"/>
</dbReference>
<dbReference type="GO" id="GO:0005975">
    <property type="term" value="P:carbohydrate metabolic process"/>
    <property type="evidence" value="ECO:0007669"/>
    <property type="project" value="UniProtKB-ARBA"/>
</dbReference>
<dbReference type="Proteomes" id="UP000606172">
    <property type="component" value="Unassembled WGS sequence"/>
</dbReference>
<feature type="region of interest" description="Disordered" evidence="4">
    <location>
        <begin position="131"/>
        <end position="150"/>
    </location>
</feature>
<evidence type="ECO:0008006" key="10">
    <source>
        <dbReference type="Google" id="ProtNLM"/>
    </source>
</evidence>
<dbReference type="InterPro" id="IPR011496">
    <property type="entry name" value="O-GlcNAcase_cat"/>
</dbReference>
<dbReference type="GO" id="GO:0015929">
    <property type="term" value="F:hexosaminidase activity"/>
    <property type="evidence" value="ECO:0007669"/>
    <property type="project" value="UniProtKB-ARBA"/>
</dbReference>
<feature type="domain" description="F5/8 type C" evidence="6">
    <location>
        <begin position="1000"/>
        <end position="1140"/>
    </location>
</feature>
<dbReference type="Gene3D" id="2.60.120.260">
    <property type="entry name" value="Galactose-binding domain-like"/>
    <property type="match status" value="3"/>
</dbReference>
<dbReference type="Pfam" id="PF07555">
    <property type="entry name" value="NAGidase"/>
    <property type="match status" value="1"/>
</dbReference>
<dbReference type="InterPro" id="IPR029018">
    <property type="entry name" value="Hex-like_dom2"/>
</dbReference>
<accession>A0A919RGC0</accession>
<gene>
    <name evidence="8" type="ORF">Ssi02_15300</name>
</gene>
<keyword evidence="9" id="KW-1185">Reference proteome</keyword>
<protein>
    <recommendedName>
        <fullName evidence="10">Hyaluronoglucosaminidase</fullName>
    </recommendedName>
</protein>